<evidence type="ECO:0000313" key="2">
    <source>
        <dbReference type="EMBL" id="SHF26592.1"/>
    </source>
</evidence>
<protein>
    <recommendedName>
        <fullName evidence="4">Transposase</fullName>
    </recommendedName>
</protein>
<evidence type="ECO:0008006" key="4">
    <source>
        <dbReference type="Google" id="ProtNLM"/>
    </source>
</evidence>
<proteinExistence type="predicted"/>
<accession>A0A1M5A9P9</accession>
<evidence type="ECO:0000256" key="1">
    <source>
        <dbReference type="SAM" id="Coils"/>
    </source>
</evidence>
<keyword evidence="3" id="KW-1185">Reference proteome</keyword>
<organism evidence="2 3">
    <name type="scientific">Vibrio gazogenes DSM 21264 = NBRC 103151</name>
    <dbReference type="NCBI Taxonomy" id="1123492"/>
    <lineage>
        <taxon>Bacteria</taxon>
        <taxon>Pseudomonadati</taxon>
        <taxon>Pseudomonadota</taxon>
        <taxon>Gammaproteobacteria</taxon>
        <taxon>Vibrionales</taxon>
        <taxon>Vibrionaceae</taxon>
        <taxon>Vibrio</taxon>
    </lineage>
</organism>
<dbReference type="AlphaFoldDB" id="A0A1M5A9P9"/>
<keyword evidence="1" id="KW-0175">Coiled coil</keyword>
<dbReference type="Proteomes" id="UP000184159">
    <property type="component" value="Unassembled WGS sequence"/>
</dbReference>
<dbReference type="EMBL" id="FQUH01000007">
    <property type="protein sequence ID" value="SHF26592.1"/>
    <property type="molecule type" value="Genomic_DNA"/>
</dbReference>
<name>A0A1M5A9P9_VIBGA</name>
<reference evidence="3" key="1">
    <citation type="submission" date="2016-11" db="EMBL/GenBank/DDBJ databases">
        <authorList>
            <person name="Varghese N."/>
            <person name="Submissions S."/>
        </authorList>
    </citation>
    <scope>NUCLEOTIDE SEQUENCE [LARGE SCALE GENOMIC DNA]</scope>
    <source>
        <strain evidence="3">DSM 21264</strain>
    </source>
</reference>
<dbReference type="RefSeq" id="WP_072958319.1">
    <property type="nucleotide sequence ID" value="NZ_FQUH01000007.1"/>
</dbReference>
<sequence>MSRVKEKLLKALDELRGEGRKISPFAVEKRAGVANGSSKYHPDVLDVILAEKAKATLSSESKAPKNALKSKQEKAQLTKAKEQIEKLKSDNAAQKIELEASTNAIAQLTWELHRYKTKTNQDHVIPLKS</sequence>
<feature type="coiled-coil region" evidence="1">
    <location>
        <begin position="67"/>
        <end position="104"/>
    </location>
</feature>
<gene>
    <name evidence="2" type="ORF">SAMN02745781_01857</name>
</gene>
<evidence type="ECO:0000313" key="3">
    <source>
        <dbReference type="Proteomes" id="UP000184159"/>
    </source>
</evidence>